<comment type="caution">
    <text evidence="4">The sequence shown here is derived from an EMBL/GenBank/DDBJ whole genome shotgun (WGS) entry which is preliminary data.</text>
</comment>
<dbReference type="SUPFAM" id="SSF54523">
    <property type="entry name" value="Pili subunits"/>
    <property type="match status" value="1"/>
</dbReference>
<dbReference type="GO" id="GO:0030420">
    <property type="term" value="P:establishment of competence for transformation"/>
    <property type="evidence" value="ECO:0007669"/>
    <property type="project" value="UniProtKB-KW"/>
</dbReference>
<dbReference type="NCBIfam" id="TIGR02532">
    <property type="entry name" value="IV_pilin_GFxxxE"/>
    <property type="match status" value="1"/>
</dbReference>
<evidence type="ECO:0000256" key="3">
    <source>
        <dbReference type="SAM" id="Phobius"/>
    </source>
</evidence>
<dbReference type="AlphaFoldDB" id="A0ABD5IRY2"/>
<dbReference type="Pfam" id="PF07963">
    <property type="entry name" value="N_methyl"/>
    <property type="match status" value="1"/>
</dbReference>
<reference evidence="4 5" key="1">
    <citation type="submission" date="2023-03" db="EMBL/GenBank/DDBJ databases">
        <title>Bacillus Genome Sequencing.</title>
        <authorList>
            <person name="Dunlap C."/>
        </authorList>
    </citation>
    <scope>NUCLEOTIDE SEQUENCE [LARGE SCALE GENOMIC DNA]</scope>
    <source>
        <strain evidence="4 5">NRS-38</strain>
    </source>
</reference>
<keyword evidence="3" id="KW-0812">Transmembrane</keyword>
<dbReference type="PROSITE" id="PS00409">
    <property type="entry name" value="PROKAR_NTER_METHYL"/>
    <property type="match status" value="1"/>
</dbReference>
<feature type="transmembrane region" description="Helical" evidence="3">
    <location>
        <begin position="12"/>
        <end position="39"/>
    </location>
</feature>
<keyword evidence="3" id="KW-0472">Membrane</keyword>
<sequence>MLKRWLKNERGLTLIELLAVIVILGIIAAIAIPTIGAIIDNSKKDAHIANAEQIINAARLAKTQDTSGDNEWTLQDLVDGGFLESIPKSPGNKGEYDPTGSTVTFVPATTGQNASPAYYEIKLKATGTGAKYYISTDNKNKIVRDDVSLDATKE</sequence>
<gene>
    <name evidence="4" type="ORF">P9850_03955</name>
</gene>
<name>A0ABD5IRY2_9BACL</name>
<evidence type="ECO:0000256" key="1">
    <source>
        <dbReference type="ARBA" id="ARBA00004241"/>
    </source>
</evidence>
<evidence type="ECO:0000313" key="4">
    <source>
        <dbReference type="EMBL" id="MED5051027.1"/>
    </source>
</evidence>
<dbReference type="Gene3D" id="3.30.700.10">
    <property type="entry name" value="Glycoprotein, Type 4 Pilin"/>
    <property type="match status" value="1"/>
</dbReference>
<dbReference type="GO" id="GO:0009986">
    <property type="term" value="C:cell surface"/>
    <property type="evidence" value="ECO:0007669"/>
    <property type="project" value="UniProtKB-SubCell"/>
</dbReference>
<comment type="subcellular location">
    <subcellularLocation>
        <location evidence="1">Cell surface</location>
    </subcellularLocation>
</comment>
<proteinExistence type="predicted"/>
<dbReference type="InterPro" id="IPR045584">
    <property type="entry name" value="Pilin-like"/>
</dbReference>
<dbReference type="EMBL" id="JARTLI010000004">
    <property type="protein sequence ID" value="MED5051027.1"/>
    <property type="molecule type" value="Genomic_DNA"/>
</dbReference>
<evidence type="ECO:0000313" key="5">
    <source>
        <dbReference type="Proteomes" id="UP001339962"/>
    </source>
</evidence>
<dbReference type="RefSeq" id="WP_066146210.1">
    <property type="nucleotide sequence ID" value="NZ_JARTLI010000004.1"/>
</dbReference>
<keyword evidence="3" id="KW-1133">Transmembrane helix</keyword>
<organism evidence="4 5">
    <name type="scientific">Anoxybacteroides rupiense</name>
    <dbReference type="NCBI Taxonomy" id="311460"/>
    <lineage>
        <taxon>Bacteria</taxon>
        <taxon>Bacillati</taxon>
        <taxon>Bacillota</taxon>
        <taxon>Bacilli</taxon>
        <taxon>Bacillales</taxon>
        <taxon>Anoxybacillaceae</taxon>
        <taxon>Anoxybacteroides</taxon>
    </lineage>
</organism>
<protein>
    <submittedName>
        <fullName evidence="4">Prepilin-type N-terminal cleavage/methylation domain-containing protein</fullName>
    </submittedName>
</protein>
<keyword evidence="2" id="KW-0178">Competence</keyword>
<dbReference type="InterPro" id="IPR012902">
    <property type="entry name" value="N_methyl_site"/>
</dbReference>
<evidence type="ECO:0000256" key="2">
    <source>
        <dbReference type="ARBA" id="ARBA00023287"/>
    </source>
</evidence>
<accession>A0ABD5IRY2</accession>
<dbReference type="Proteomes" id="UP001339962">
    <property type="component" value="Unassembled WGS sequence"/>
</dbReference>